<keyword evidence="4" id="KW-1185">Reference proteome</keyword>
<name>A0A162JCI8_9HYPO</name>
<dbReference type="GO" id="GO:0005737">
    <property type="term" value="C:cytoplasm"/>
    <property type="evidence" value="ECO:0007669"/>
    <property type="project" value="TreeGrafter"/>
</dbReference>
<sequence length="474" mass="51145">MSTACSLPVPNSTLPFWRTELHELDSHRGSTDLPAETDVVIIGAGFTGAAFAHYLYKDNPSPPSVTILEAREACSGATGRNGGHVRPNVYLKLPGLIKKYGLDAALEAARFEIAQLAAVKDLVETEKIDCEFTLARTCDVMLDEGLAREGQAAFDELVRSGVADLSDVQFITPPKRAERVCGVKGAQACCTFPAAHVWPYKLVMHLLAGAVSRGANLQTHTPVTAITDEPLLVPGSSNSSSSSSSGSNGRRWRVTTPRGTVVANKVLLATNGYTAHVAPQFADHIVPVRGICSHIQVPADRVAPFLPQSYGLRYGPALYDYLIPRNDGSIVVGGARSRFWHDRTHWYGVTDDSKLIEPGAPYFDGLMQRTFIGWENSDAYTNKVWTGIMGYSSDSLPYMGEVPDKPGQFIVAGFSGHGMPLILLSAKGIAQMVKDGTPFEKTGVPALFKATKERLASTKNDIIKGHDAVFTTKL</sequence>
<comment type="caution">
    <text evidence="3">The sequence shown here is derived from an EMBL/GenBank/DDBJ whole genome shotgun (WGS) entry which is preliminary data.</text>
</comment>
<dbReference type="SUPFAM" id="SSF51905">
    <property type="entry name" value="FAD/NAD(P)-binding domain"/>
    <property type="match status" value="1"/>
</dbReference>
<dbReference type="EMBL" id="AZHD01000002">
    <property type="protein sequence ID" value="OAA66942.1"/>
    <property type="molecule type" value="Genomic_DNA"/>
</dbReference>
<dbReference type="InterPro" id="IPR036188">
    <property type="entry name" value="FAD/NAD-bd_sf"/>
</dbReference>
<feature type="region of interest" description="Disordered" evidence="1">
    <location>
        <begin position="228"/>
        <end position="255"/>
    </location>
</feature>
<accession>A0A162JCI8</accession>
<dbReference type="Proteomes" id="UP000076874">
    <property type="component" value="Unassembled WGS sequence"/>
</dbReference>
<dbReference type="InterPro" id="IPR006076">
    <property type="entry name" value="FAD-dep_OxRdtase"/>
</dbReference>
<evidence type="ECO:0000256" key="1">
    <source>
        <dbReference type="SAM" id="MobiDB-lite"/>
    </source>
</evidence>
<dbReference type="PANTHER" id="PTHR13847">
    <property type="entry name" value="SARCOSINE DEHYDROGENASE-RELATED"/>
    <property type="match status" value="1"/>
</dbReference>
<organism evidence="3 4">
    <name type="scientific">Niveomyces insectorum RCEF 264</name>
    <dbReference type="NCBI Taxonomy" id="1081102"/>
    <lineage>
        <taxon>Eukaryota</taxon>
        <taxon>Fungi</taxon>
        <taxon>Dikarya</taxon>
        <taxon>Ascomycota</taxon>
        <taxon>Pezizomycotina</taxon>
        <taxon>Sordariomycetes</taxon>
        <taxon>Hypocreomycetidae</taxon>
        <taxon>Hypocreales</taxon>
        <taxon>Cordycipitaceae</taxon>
        <taxon>Niveomyces</taxon>
    </lineage>
</organism>
<dbReference type="Gene3D" id="3.30.9.10">
    <property type="entry name" value="D-Amino Acid Oxidase, subunit A, domain 2"/>
    <property type="match status" value="1"/>
</dbReference>
<dbReference type="Pfam" id="PF01266">
    <property type="entry name" value="DAO"/>
    <property type="match status" value="1"/>
</dbReference>
<protein>
    <submittedName>
        <fullName evidence="3">FAD dependent oxidoreductase</fullName>
    </submittedName>
</protein>
<proteinExistence type="predicted"/>
<feature type="domain" description="FAD dependent oxidoreductase" evidence="2">
    <location>
        <begin position="38"/>
        <end position="432"/>
    </location>
</feature>
<evidence type="ECO:0000313" key="4">
    <source>
        <dbReference type="Proteomes" id="UP000076874"/>
    </source>
</evidence>
<dbReference type="AlphaFoldDB" id="A0A162JCI8"/>
<gene>
    <name evidence="3" type="ORF">SPI_01518</name>
</gene>
<dbReference type="PANTHER" id="PTHR13847:SF279">
    <property type="entry name" value="FAD DEPENDENT OXIDOREDUCTASE DOMAIN-CONTAINING PROTEIN-RELATED"/>
    <property type="match status" value="1"/>
</dbReference>
<evidence type="ECO:0000313" key="3">
    <source>
        <dbReference type="EMBL" id="OAA66942.1"/>
    </source>
</evidence>
<evidence type="ECO:0000259" key="2">
    <source>
        <dbReference type="Pfam" id="PF01266"/>
    </source>
</evidence>
<dbReference type="STRING" id="1081102.A0A162JCI8"/>
<dbReference type="Gene3D" id="3.50.50.60">
    <property type="entry name" value="FAD/NAD(P)-binding domain"/>
    <property type="match status" value="1"/>
</dbReference>
<feature type="compositionally biased region" description="Low complexity" evidence="1">
    <location>
        <begin position="235"/>
        <end position="249"/>
    </location>
</feature>
<reference evidence="3 4" key="1">
    <citation type="journal article" date="2016" name="Genome Biol. Evol.">
        <title>Divergent and convergent evolution of fungal pathogenicity.</title>
        <authorList>
            <person name="Shang Y."/>
            <person name="Xiao G."/>
            <person name="Zheng P."/>
            <person name="Cen K."/>
            <person name="Zhan S."/>
            <person name="Wang C."/>
        </authorList>
    </citation>
    <scope>NUCLEOTIDE SEQUENCE [LARGE SCALE GENOMIC DNA]</scope>
    <source>
        <strain evidence="3 4">RCEF 264</strain>
    </source>
</reference>
<dbReference type="OrthoDB" id="429143at2759"/>